<dbReference type="Proteomes" id="UP001139006">
    <property type="component" value="Unassembled WGS sequence"/>
</dbReference>
<accession>A0A9X2FLL9</accession>
<dbReference type="SUPFAM" id="SSF144091">
    <property type="entry name" value="Rhomboid-like"/>
    <property type="match status" value="1"/>
</dbReference>
<keyword evidence="10" id="KW-1185">Reference proteome</keyword>
<dbReference type="GO" id="GO:0006508">
    <property type="term" value="P:proteolysis"/>
    <property type="evidence" value="ECO:0007669"/>
    <property type="project" value="UniProtKB-KW"/>
</dbReference>
<feature type="transmembrane region" description="Helical" evidence="7">
    <location>
        <begin position="7"/>
        <end position="26"/>
    </location>
</feature>
<reference evidence="9 10" key="1">
    <citation type="journal article" date="2023" name="Int. J. Syst. Evol. Microbiol.">
        <title>Ligilactobacillus ubinensis sp. nov., a novel species isolated from the wild ferment of a durian fruit (Durio zibethinus).</title>
        <authorList>
            <person name="Heng Y.C."/>
            <person name="Menon N."/>
            <person name="Chen B."/>
            <person name="Loo B.Z.L."/>
            <person name="Wong G.W.J."/>
            <person name="Lim A.C.H."/>
            <person name="Silvaraju S."/>
            <person name="Kittelmann S."/>
        </authorList>
    </citation>
    <scope>NUCLEOTIDE SEQUENCE [LARGE SCALE GENOMIC DNA]</scope>
    <source>
        <strain evidence="9 10">WILCCON 0076</strain>
    </source>
</reference>
<keyword evidence="6 7" id="KW-0472">Membrane</keyword>
<evidence type="ECO:0000256" key="6">
    <source>
        <dbReference type="ARBA" id="ARBA00023136"/>
    </source>
</evidence>
<keyword evidence="5 7" id="KW-1133">Transmembrane helix</keyword>
<feature type="domain" description="Peptidase S54 rhomboid" evidence="8">
    <location>
        <begin position="49"/>
        <end position="183"/>
    </location>
</feature>
<comment type="similarity">
    <text evidence="2">Belongs to the peptidase S54 family.</text>
</comment>
<evidence type="ECO:0000256" key="3">
    <source>
        <dbReference type="ARBA" id="ARBA00022692"/>
    </source>
</evidence>
<keyword evidence="3 7" id="KW-0812">Transmembrane</keyword>
<keyword evidence="4" id="KW-0378">Hydrolase</keyword>
<evidence type="ECO:0000256" key="4">
    <source>
        <dbReference type="ARBA" id="ARBA00022801"/>
    </source>
</evidence>
<evidence type="ECO:0000256" key="7">
    <source>
        <dbReference type="SAM" id="Phobius"/>
    </source>
</evidence>
<evidence type="ECO:0000313" key="9">
    <source>
        <dbReference type="EMBL" id="MCP0886793.1"/>
    </source>
</evidence>
<dbReference type="InterPro" id="IPR035952">
    <property type="entry name" value="Rhomboid-like_sf"/>
</dbReference>
<evidence type="ECO:0000313" key="10">
    <source>
        <dbReference type="Proteomes" id="UP001139006"/>
    </source>
</evidence>
<proteinExistence type="inferred from homology"/>
<dbReference type="GO" id="GO:0004252">
    <property type="term" value="F:serine-type endopeptidase activity"/>
    <property type="evidence" value="ECO:0007669"/>
    <property type="project" value="InterPro"/>
</dbReference>
<feature type="transmembrane region" description="Helical" evidence="7">
    <location>
        <begin position="90"/>
        <end position="108"/>
    </location>
</feature>
<dbReference type="AlphaFoldDB" id="A0A9X2FLL9"/>
<dbReference type="Gene3D" id="1.20.1540.10">
    <property type="entry name" value="Rhomboid-like"/>
    <property type="match status" value="1"/>
</dbReference>
<feature type="transmembrane region" description="Helical" evidence="7">
    <location>
        <begin position="167"/>
        <end position="185"/>
    </location>
</feature>
<sequence length="218" mass="23668">MNEKRPIITIGLIIINVIVFILMTLAGGTTNIDVLIQFGAKVNADIIAGQWWRFITPMFIHIGLMHIVVNMVTLYFIGMQIEYIFGPARYLGIYLVSGVAGNIASFAFNANAVSAGASTALFGLFGAYLMLGESFRSNAYIHMMARQFLMLIVFNIIFGFFSDVDLAGHLGGLFAGFLIAYVVGVKNLGNVPLVKRVVAGVALIAIFGLMMNIGFNLV</sequence>
<name>A0A9X2FLL9_9LACO</name>
<dbReference type="InterPro" id="IPR022764">
    <property type="entry name" value="Peptidase_S54_rhomboid_dom"/>
</dbReference>
<comment type="subcellular location">
    <subcellularLocation>
        <location evidence="1">Membrane</location>
        <topology evidence="1">Multi-pass membrane protein</topology>
    </subcellularLocation>
</comment>
<dbReference type="PANTHER" id="PTHR43731:SF14">
    <property type="entry name" value="PRESENILIN-ASSOCIATED RHOMBOID-LIKE PROTEIN, MITOCHONDRIAL"/>
    <property type="match status" value="1"/>
</dbReference>
<feature type="transmembrane region" description="Helical" evidence="7">
    <location>
        <begin position="143"/>
        <end position="161"/>
    </location>
</feature>
<dbReference type="PANTHER" id="PTHR43731">
    <property type="entry name" value="RHOMBOID PROTEASE"/>
    <property type="match status" value="1"/>
</dbReference>
<dbReference type="EMBL" id="JAIULA010000008">
    <property type="protein sequence ID" value="MCP0886793.1"/>
    <property type="molecule type" value="Genomic_DNA"/>
</dbReference>
<evidence type="ECO:0000256" key="1">
    <source>
        <dbReference type="ARBA" id="ARBA00004141"/>
    </source>
</evidence>
<gene>
    <name evidence="9" type="ORF">LB941_05505</name>
</gene>
<evidence type="ECO:0000256" key="5">
    <source>
        <dbReference type="ARBA" id="ARBA00022989"/>
    </source>
</evidence>
<comment type="caution">
    <text evidence="9">The sequence shown here is derived from an EMBL/GenBank/DDBJ whole genome shotgun (WGS) entry which is preliminary data.</text>
</comment>
<organism evidence="9 10">
    <name type="scientific">Ligilactobacillus ubinensis</name>
    <dbReference type="NCBI Taxonomy" id="2876789"/>
    <lineage>
        <taxon>Bacteria</taxon>
        <taxon>Bacillati</taxon>
        <taxon>Bacillota</taxon>
        <taxon>Bacilli</taxon>
        <taxon>Lactobacillales</taxon>
        <taxon>Lactobacillaceae</taxon>
        <taxon>Ligilactobacillus</taxon>
    </lineage>
</organism>
<feature type="transmembrane region" description="Helical" evidence="7">
    <location>
        <begin position="58"/>
        <end position="78"/>
    </location>
</feature>
<dbReference type="GO" id="GO:0016020">
    <property type="term" value="C:membrane"/>
    <property type="evidence" value="ECO:0007669"/>
    <property type="project" value="UniProtKB-SubCell"/>
</dbReference>
<dbReference type="InterPro" id="IPR050925">
    <property type="entry name" value="Rhomboid_protease_S54"/>
</dbReference>
<feature type="transmembrane region" description="Helical" evidence="7">
    <location>
        <begin position="114"/>
        <end position="131"/>
    </location>
</feature>
<feature type="transmembrane region" description="Helical" evidence="7">
    <location>
        <begin position="197"/>
        <end position="215"/>
    </location>
</feature>
<evidence type="ECO:0000256" key="2">
    <source>
        <dbReference type="ARBA" id="ARBA00009045"/>
    </source>
</evidence>
<keyword evidence="9" id="KW-0645">Protease</keyword>
<protein>
    <submittedName>
        <fullName evidence="9">Rhomboid family intramembrane serine protease</fullName>
    </submittedName>
</protein>
<dbReference type="RefSeq" id="WP_253360162.1">
    <property type="nucleotide sequence ID" value="NZ_JAIULA010000008.1"/>
</dbReference>
<evidence type="ECO:0000259" key="8">
    <source>
        <dbReference type="Pfam" id="PF01694"/>
    </source>
</evidence>
<dbReference type="Pfam" id="PF01694">
    <property type="entry name" value="Rhomboid"/>
    <property type="match status" value="1"/>
</dbReference>